<dbReference type="EMBL" id="JAHYBZ010000014">
    <property type="protein sequence ID" value="MBW6401760.1"/>
    <property type="molecule type" value="Genomic_DNA"/>
</dbReference>
<keyword evidence="4" id="KW-1185">Reference proteome</keyword>
<dbReference type="RefSeq" id="WP_219766630.1">
    <property type="nucleotide sequence ID" value="NZ_JAHYBZ010000014.1"/>
</dbReference>
<dbReference type="InterPro" id="IPR011234">
    <property type="entry name" value="Fumarylacetoacetase-like_C"/>
</dbReference>
<reference evidence="3 4" key="1">
    <citation type="submission" date="2021-07" db="EMBL/GenBank/DDBJ databases">
        <authorList>
            <person name="So Y."/>
        </authorList>
    </citation>
    <scope>NUCLEOTIDE SEQUENCE [LARGE SCALE GENOMIC DNA]</scope>
    <source>
        <strain evidence="3 4">HJA6</strain>
    </source>
</reference>
<dbReference type="Gene3D" id="3.90.850.10">
    <property type="entry name" value="Fumarylacetoacetase-like, C-terminal domain"/>
    <property type="match status" value="1"/>
</dbReference>
<sequence>MASDAAEAIIEARRSRRILAPLGAIAPKTEQAGYALQKEVALRLGGLPPAGFKIGATTKQMQAYLGLSGPAAGFVSKSGLRATPASARFADFLNPGLECEIGLRLARDIAPGACTHDQAAEAVGEVFAAIEIVERRYDDLVKLTTPTLIADQVFHAGGVLGAPVKAWQGIDLAAVRGRITVDGAVRGEGVGADLLGHPFEALAWLAASGGAAAFGGLKAGQVVFLGSVTPPIWLDGPCSGAVEFDALGRVELALT</sequence>
<proteinExistence type="predicted"/>
<dbReference type="Pfam" id="PF01557">
    <property type="entry name" value="FAA_hydrolase"/>
    <property type="match status" value="1"/>
</dbReference>
<evidence type="ECO:0000313" key="3">
    <source>
        <dbReference type="EMBL" id="MBW6401760.1"/>
    </source>
</evidence>
<feature type="domain" description="Fumarylacetoacetase-like C-terminal" evidence="2">
    <location>
        <begin position="96"/>
        <end position="228"/>
    </location>
</feature>
<dbReference type="InterPro" id="IPR050772">
    <property type="entry name" value="Hydratase-Decarb/MhpD_sf"/>
</dbReference>
<dbReference type="SUPFAM" id="SSF56529">
    <property type="entry name" value="FAH"/>
    <property type="match status" value="1"/>
</dbReference>
<accession>A0ABS7AI80</accession>
<comment type="caution">
    <text evidence="3">The sequence shown here is derived from an EMBL/GenBank/DDBJ whole genome shotgun (WGS) entry which is preliminary data.</text>
</comment>
<protein>
    <submittedName>
        <fullName evidence="3">Fumarylacetoacetate hydrolase family protein</fullName>
    </submittedName>
</protein>
<evidence type="ECO:0000259" key="2">
    <source>
        <dbReference type="Pfam" id="PF01557"/>
    </source>
</evidence>
<organism evidence="3 4">
    <name type="scientific">Roseomonas alba</name>
    <dbReference type="NCBI Taxonomy" id="2846776"/>
    <lineage>
        <taxon>Bacteria</taxon>
        <taxon>Pseudomonadati</taxon>
        <taxon>Pseudomonadota</taxon>
        <taxon>Alphaproteobacteria</taxon>
        <taxon>Acetobacterales</taxon>
        <taxon>Roseomonadaceae</taxon>
        <taxon>Roseomonas</taxon>
    </lineage>
</organism>
<name>A0ABS7AI80_9PROT</name>
<dbReference type="PANTHER" id="PTHR30143:SF0">
    <property type="entry name" value="2-KETO-4-PENTENOATE HYDRATASE"/>
    <property type="match status" value="1"/>
</dbReference>
<dbReference type="InterPro" id="IPR036663">
    <property type="entry name" value="Fumarylacetoacetase_C_sf"/>
</dbReference>
<keyword evidence="3" id="KW-0378">Hydrolase</keyword>
<dbReference type="PANTHER" id="PTHR30143">
    <property type="entry name" value="ACID HYDRATASE"/>
    <property type="match status" value="1"/>
</dbReference>
<dbReference type="Proteomes" id="UP001196565">
    <property type="component" value="Unassembled WGS sequence"/>
</dbReference>
<evidence type="ECO:0000256" key="1">
    <source>
        <dbReference type="ARBA" id="ARBA00023239"/>
    </source>
</evidence>
<gene>
    <name evidence="3" type="ORF">KPL78_28180</name>
</gene>
<evidence type="ECO:0000313" key="4">
    <source>
        <dbReference type="Proteomes" id="UP001196565"/>
    </source>
</evidence>
<keyword evidence="1" id="KW-0456">Lyase</keyword>
<dbReference type="GO" id="GO:0016787">
    <property type="term" value="F:hydrolase activity"/>
    <property type="evidence" value="ECO:0007669"/>
    <property type="project" value="UniProtKB-KW"/>
</dbReference>